<dbReference type="EMBL" id="JAJAQC010000009">
    <property type="protein sequence ID" value="MDA0564205.1"/>
    <property type="molecule type" value="Genomic_DNA"/>
</dbReference>
<evidence type="ECO:0000313" key="5">
    <source>
        <dbReference type="Proteomes" id="UP001140076"/>
    </source>
</evidence>
<keyword evidence="2" id="KW-1133">Transmembrane helix</keyword>
<gene>
    <name evidence="4" type="ORF">LG943_07675</name>
</gene>
<evidence type="ECO:0000256" key="1">
    <source>
        <dbReference type="SAM" id="MobiDB-lite"/>
    </source>
</evidence>
<feature type="signal peptide" evidence="3">
    <location>
        <begin position="1"/>
        <end position="28"/>
    </location>
</feature>
<dbReference type="Proteomes" id="UP001140076">
    <property type="component" value="Unassembled WGS sequence"/>
</dbReference>
<comment type="caution">
    <text evidence="4">The sequence shown here is derived from an EMBL/GenBank/DDBJ whole genome shotgun (WGS) entry which is preliminary data.</text>
</comment>
<dbReference type="RefSeq" id="WP_270071493.1">
    <property type="nucleotide sequence ID" value="NZ_JAJAQC010000009.1"/>
</dbReference>
<proteinExistence type="predicted"/>
<protein>
    <recommendedName>
        <fullName evidence="6">TPM domain-containing protein</fullName>
    </recommendedName>
</protein>
<feature type="transmembrane region" description="Helical" evidence="2">
    <location>
        <begin position="205"/>
        <end position="225"/>
    </location>
</feature>
<evidence type="ECO:0000256" key="3">
    <source>
        <dbReference type="SAM" id="SignalP"/>
    </source>
</evidence>
<keyword evidence="2" id="KW-0812">Transmembrane</keyword>
<keyword evidence="3" id="KW-0732">Signal</keyword>
<dbReference type="AlphaFoldDB" id="A0A9X3NJK2"/>
<reference evidence="4" key="1">
    <citation type="submission" date="2021-10" db="EMBL/GenBank/DDBJ databases">
        <title>Streptomonospora sp. nov., isolated from mangrove soil.</title>
        <authorList>
            <person name="Chen X."/>
            <person name="Ge X."/>
            <person name="Liu W."/>
        </authorList>
    </citation>
    <scope>NUCLEOTIDE SEQUENCE</scope>
    <source>
        <strain evidence="4">S1-112</strain>
    </source>
</reference>
<keyword evidence="2" id="KW-0472">Membrane</keyword>
<evidence type="ECO:0000256" key="2">
    <source>
        <dbReference type="SAM" id="Phobius"/>
    </source>
</evidence>
<sequence>MPRFRLRVPAALLIAAVWAVLPAAPAAAAPESTAAFYAERLAEDPVYVSDHLAGPGVEQTRSGISAATARLDVPVHVIVAPALSEGYDVRPMLAAVHDRLGADGVYLAVTGDVSLQLTAAAYGVSVPGLEDAAVEASYLDAGPVRLVERTVDNVLSGEATARLERTQGAAEEENAAGAEEDTGPSPWEEFLAEFDTQGVVGRNNIGFVAGIALGAVAVLVGYPVVRGVRAARTPKADRS</sequence>
<organism evidence="4 5">
    <name type="scientific">Streptomonospora mangrovi</name>
    <dbReference type="NCBI Taxonomy" id="2883123"/>
    <lineage>
        <taxon>Bacteria</taxon>
        <taxon>Bacillati</taxon>
        <taxon>Actinomycetota</taxon>
        <taxon>Actinomycetes</taxon>
        <taxon>Streptosporangiales</taxon>
        <taxon>Nocardiopsidaceae</taxon>
        <taxon>Streptomonospora</taxon>
    </lineage>
</organism>
<keyword evidence="5" id="KW-1185">Reference proteome</keyword>
<evidence type="ECO:0000313" key="4">
    <source>
        <dbReference type="EMBL" id="MDA0564205.1"/>
    </source>
</evidence>
<accession>A0A9X3NJK2</accession>
<feature type="region of interest" description="Disordered" evidence="1">
    <location>
        <begin position="163"/>
        <end position="186"/>
    </location>
</feature>
<feature type="compositionally biased region" description="Acidic residues" evidence="1">
    <location>
        <begin position="170"/>
        <end position="182"/>
    </location>
</feature>
<evidence type="ECO:0008006" key="6">
    <source>
        <dbReference type="Google" id="ProtNLM"/>
    </source>
</evidence>
<feature type="chain" id="PRO_5040884727" description="TPM domain-containing protein" evidence="3">
    <location>
        <begin position="29"/>
        <end position="239"/>
    </location>
</feature>
<name>A0A9X3NJK2_9ACTN</name>